<dbReference type="PROSITE" id="PS51257">
    <property type="entry name" value="PROKAR_LIPOPROTEIN"/>
    <property type="match status" value="1"/>
</dbReference>
<name>I0HP45_RUBGI</name>
<dbReference type="RefSeq" id="WP_014427651.1">
    <property type="nucleotide sequence ID" value="NC_017075.1"/>
</dbReference>
<reference evidence="1 2" key="1">
    <citation type="journal article" date="2012" name="J. Bacteriol.">
        <title>Complete genome sequence of phototrophic betaproteobacterium Rubrivivax gelatinosus IL144.</title>
        <authorList>
            <person name="Nagashima S."/>
            <person name="Kamimura A."/>
            <person name="Shimizu T."/>
            <person name="Nakamura-isaki S."/>
            <person name="Aono E."/>
            <person name="Sakamoto K."/>
            <person name="Ichikawa N."/>
            <person name="Nakazawa H."/>
            <person name="Sekine M."/>
            <person name="Yamazaki S."/>
            <person name="Fujita N."/>
            <person name="Shimada K."/>
            <person name="Hanada S."/>
            <person name="Nagashima K.V.P."/>
        </authorList>
    </citation>
    <scope>NUCLEOTIDE SEQUENCE [LARGE SCALE GENOMIC DNA]</scope>
    <source>
        <strain evidence="2">NBRC 100245 / IL144</strain>
    </source>
</reference>
<evidence type="ECO:0000313" key="2">
    <source>
        <dbReference type="Proteomes" id="UP000007883"/>
    </source>
</evidence>
<proteinExistence type="predicted"/>
<protein>
    <recommendedName>
        <fullName evidence="3">Lipoprotein</fullName>
    </recommendedName>
</protein>
<evidence type="ECO:0000313" key="1">
    <source>
        <dbReference type="EMBL" id="BAL94782.1"/>
    </source>
</evidence>
<dbReference type="KEGG" id="rge:RGE_14410"/>
<dbReference type="EMBL" id="AP012320">
    <property type="protein sequence ID" value="BAL94782.1"/>
    <property type="molecule type" value="Genomic_DNA"/>
</dbReference>
<accession>I0HP45</accession>
<dbReference type="HOGENOM" id="CLU_1155701_0_0_4"/>
<gene>
    <name evidence="1" type="ordered locus">RGE_14410</name>
</gene>
<keyword evidence="2" id="KW-1185">Reference proteome</keyword>
<dbReference type="Proteomes" id="UP000007883">
    <property type="component" value="Chromosome"/>
</dbReference>
<sequence>MRRPLLLLASWALVSLLSGCAVLGAKRGVSEEDLSQTRRIGVVSLLGDRLYGVRIGTTVFQNDSFVAQVPEWKVDAYATDRAVALLKDRSSFEAAPLDRGELVADRMPVDGWQQLKTAGARQGFDRLVIVRPGTASTQDRGFFTPGYGLIERSFFGLVRRCVYAAYIVDVMDVKTGEEIAWQWGSDFPCEYGKAPQLPILASFDQYSDVQRESVRVGLMQWIDKSMADALGALKLIPAPR</sequence>
<dbReference type="AlphaFoldDB" id="I0HP45"/>
<dbReference type="PATRIC" id="fig|983917.3.peg.1407"/>
<organism evidence="1 2">
    <name type="scientific">Rubrivivax gelatinosus (strain NBRC 100245 / IL144)</name>
    <dbReference type="NCBI Taxonomy" id="983917"/>
    <lineage>
        <taxon>Bacteria</taxon>
        <taxon>Pseudomonadati</taxon>
        <taxon>Pseudomonadota</taxon>
        <taxon>Betaproteobacteria</taxon>
        <taxon>Burkholderiales</taxon>
        <taxon>Sphaerotilaceae</taxon>
        <taxon>Rubrivivax</taxon>
    </lineage>
</organism>
<evidence type="ECO:0008006" key="3">
    <source>
        <dbReference type="Google" id="ProtNLM"/>
    </source>
</evidence>
<dbReference type="eggNOG" id="ENOG502ZX6P">
    <property type="taxonomic scope" value="Bacteria"/>
</dbReference>
<dbReference type="STRING" id="983917.RGE_14410"/>